<name>A0A4P9K4R0_9GAMM</name>
<dbReference type="EMBL" id="CP040602">
    <property type="protein sequence ID" value="QCU89955.1"/>
    <property type="molecule type" value="Genomic_DNA"/>
</dbReference>
<feature type="transmembrane region" description="Helical" evidence="1">
    <location>
        <begin position="82"/>
        <end position="103"/>
    </location>
</feature>
<feature type="transmembrane region" description="Helical" evidence="1">
    <location>
        <begin position="57"/>
        <end position="75"/>
    </location>
</feature>
<dbReference type="Proteomes" id="UP000304864">
    <property type="component" value="Chromosome"/>
</dbReference>
<evidence type="ECO:0000313" key="2">
    <source>
        <dbReference type="EMBL" id="QCU89955.1"/>
    </source>
</evidence>
<keyword evidence="3" id="KW-1185">Reference proteome</keyword>
<dbReference type="KEGG" id="thig:FE785_04555"/>
<gene>
    <name evidence="2" type="ORF">FE785_04555</name>
</gene>
<keyword evidence="1" id="KW-0472">Membrane</keyword>
<feature type="transmembrane region" description="Helical" evidence="1">
    <location>
        <begin position="226"/>
        <end position="247"/>
    </location>
</feature>
<proteinExistence type="predicted"/>
<accession>A0A4P9K4R0</accession>
<dbReference type="AlphaFoldDB" id="A0A4P9K4R0"/>
<keyword evidence="1" id="KW-1133">Transmembrane helix</keyword>
<dbReference type="OrthoDB" id="5765025at2"/>
<organism evidence="2 3">
    <name type="scientific">Thiomicrorhabdus sediminis</name>
    <dbReference type="NCBI Taxonomy" id="2580412"/>
    <lineage>
        <taxon>Bacteria</taxon>
        <taxon>Pseudomonadati</taxon>
        <taxon>Pseudomonadota</taxon>
        <taxon>Gammaproteobacteria</taxon>
        <taxon>Thiotrichales</taxon>
        <taxon>Piscirickettsiaceae</taxon>
        <taxon>Thiomicrorhabdus</taxon>
    </lineage>
</organism>
<evidence type="ECO:0000313" key="3">
    <source>
        <dbReference type="Proteomes" id="UP000304864"/>
    </source>
</evidence>
<feature type="transmembrane region" description="Helical" evidence="1">
    <location>
        <begin position="185"/>
        <end position="205"/>
    </location>
</feature>
<sequence length="248" mass="27175">MTNLMILLAAVFLPLFPMSMLFNAIMAKISQPYLRMALFVIWPQIGLLILASSQIDIPEWIIIWAAATAMFYAFRLTVIRDVGLWTSFLATSTWALLWIFSASAMAEQAIYIALTMSIPLVVLTLLAHALVTRYGAAYAGLFGGLAQNMPRFAGVLVITVLAATATPGFPNFFMMIKASVLSTPLLMVMLGLTWLLWSWSAARFIQGMIVGTEPENKQPDISLQATWLYAVVLVVLALAGSFFIGGLL</sequence>
<evidence type="ECO:0000256" key="1">
    <source>
        <dbReference type="SAM" id="Phobius"/>
    </source>
</evidence>
<feature type="transmembrane region" description="Helical" evidence="1">
    <location>
        <begin position="6"/>
        <end position="26"/>
    </location>
</feature>
<keyword evidence="1" id="KW-0812">Transmembrane</keyword>
<dbReference type="RefSeq" id="WP_138564632.1">
    <property type="nucleotide sequence ID" value="NZ_CP040602.1"/>
</dbReference>
<protein>
    <submittedName>
        <fullName evidence="2">Uncharacterized protein</fullName>
    </submittedName>
</protein>
<reference evidence="2 3" key="1">
    <citation type="submission" date="2019-05" db="EMBL/GenBank/DDBJ databases">
        <title>Thiomicrorhabdus sediminis sp. nov, a novel sulfur-oxidizing bacterium isolated from coastal sediment.</title>
        <authorList>
            <person name="Liu X."/>
        </authorList>
    </citation>
    <scope>NUCLEOTIDE SEQUENCE [LARGE SCALE GENOMIC DNA]</scope>
    <source>
        <strain evidence="2 3">G1</strain>
    </source>
</reference>
<feature type="transmembrane region" description="Helical" evidence="1">
    <location>
        <begin position="33"/>
        <end position="51"/>
    </location>
</feature>
<feature type="transmembrane region" description="Helical" evidence="1">
    <location>
        <begin position="109"/>
        <end position="131"/>
    </location>
</feature>
<feature type="transmembrane region" description="Helical" evidence="1">
    <location>
        <begin position="152"/>
        <end position="173"/>
    </location>
</feature>